<keyword evidence="4" id="KW-0804">Transcription</keyword>
<dbReference type="EMBL" id="QUAK01000054">
    <property type="protein sequence ID" value="RFU86825.1"/>
    <property type="molecule type" value="Genomic_DNA"/>
</dbReference>
<dbReference type="InterPro" id="IPR000847">
    <property type="entry name" value="LysR_HTH_N"/>
</dbReference>
<comment type="caution">
    <text evidence="6">The sequence shown here is derived from an EMBL/GenBank/DDBJ whole genome shotgun (WGS) entry which is preliminary data.</text>
</comment>
<dbReference type="Proteomes" id="UP000263094">
    <property type="component" value="Unassembled WGS sequence"/>
</dbReference>
<dbReference type="InterPro" id="IPR036390">
    <property type="entry name" value="WH_DNA-bd_sf"/>
</dbReference>
<evidence type="ECO:0000256" key="1">
    <source>
        <dbReference type="ARBA" id="ARBA00009437"/>
    </source>
</evidence>
<dbReference type="SUPFAM" id="SSF46785">
    <property type="entry name" value="Winged helix' DNA-binding domain"/>
    <property type="match status" value="1"/>
</dbReference>
<dbReference type="Gene3D" id="3.40.190.10">
    <property type="entry name" value="Periplasmic binding protein-like II"/>
    <property type="match status" value="2"/>
</dbReference>
<accession>A0A372M8K3</accession>
<evidence type="ECO:0000313" key="6">
    <source>
        <dbReference type="EMBL" id="RFU86825.1"/>
    </source>
</evidence>
<dbReference type="GO" id="GO:0003700">
    <property type="term" value="F:DNA-binding transcription factor activity"/>
    <property type="evidence" value="ECO:0007669"/>
    <property type="project" value="InterPro"/>
</dbReference>
<keyword evidence="7" id="KW-1185">Reference proteome</keyword>
<dbReference type="PANTHER" id="PTHR30346:SF0">
    <property type="entry name" value="HCA OPERON TRANSCRIPTIONAL ACTIVATOR HCAR"/>
    <property type="match status" value="1"/>
</dbReference>
<evidence type="ECO:0000256" key="3">
    <source>
        <dbReference type="ARBA" id="ARBA00023125"/>
    </source>
</evidence>
<dbReference type="PANTHER" id="PTHR30346">
    <property type="entry name" value="TRANSCRIPTIONAL DUAL REGULATOR HCAR-RELATED"/>
    <property type="match status" value="1"/>
</dbReference>
<keyword evidence="2" id="KW-0805">Transcription regulation</keyword>
<evidence type="ECO:0000256" key="4">
    <source>
        <dbReference type="ARBA" id="ARBA00023163"/>
    </source>
</evidence>
<dbReference type="GO" id="GO:0003677">
    <property type="term" value="F:DNA binding"/>
    <property type="evidence" value="ECO:0007669"/>
    <property type="project" value="UniProtKB-KW"/>
</dbReference>
<feature type="domain" description="HTH lysR-type" evidence="5">
    <location>
        <begin position="17"/>
        <end position="69"/>
    </location>
</feature>
<evidence type="ECO:0000313" key="7">
    <source>
        <dbReference type="Proteomes" id="UP000263094"/>
    </source>
</evidence>
<dbReference type="Pfam" id="PF00126">
    <property type="entry name" value="HTH_1"/>
    <property type="match status" value="1"/>
</dbReference>
<evidence type="ECO:0000259" key="5">
    <source>
        <dbReference type="PROSITE" id="PS50931"/>
    </source>
</evidence>
<dbReference type="FunFam" id="1.10.10.10:FF:000001">
    <property type="entry name" value="LysR family transcriptional regulator"/>
    <property type="match status" value="1"/>
</dbReference>
<dbReference type="CDD" id="cd05466">
    <property type="entry name" value="PBP2_LTTR_substrate"/>
    <property type="match status" value="1"/>
</dbReference>
<gene>
    <name evidence="6" type="ORF">DY218_10145</name>
</gene>
<dbReference type="OrthoDB" id="79118at2"/>
<dbReference type="Gene3D" id="1.10.10.10">
    <property type="entry name" value="Winged helix-like DNA-binding domain superfamily/Winged helix DNA-binding domain"/>
    <property type="match status" value="1"/>
</dbReference>
<organism evidence="6 7">
    <name type="scientific">Streptomyces triticagri</name>
    <dbReference type="NCBI Taxonomy" id="2293568"/>
    <lineage>
        <taxon>Bacteria</taxon>
        <taxon>Bacillati</taxon>
        <taxon>Actinomycetota</taxon>
        <taxon>Actinomycetes</taxon>
        <taxon>Kitasatosporales</taxon>
        <taxon>Streptomycetaceae</taxon>
        <taxon>Streptomyces</taxon>
    </lineage>
</organism>
<dbReference type="AlphaFoldDB" id="A0A372M8K3"/>
<evidence type="ECO:0000256" key="2">
    <source>
        <dbReference type="ARBA" id="ARBA00023015"/>
    </source>
</evidence>
<dbReference type="GO" id="GO:0032993">
    <property type="term" value="C:protein-DNA complex"/>
    <property type="evidence" value="ECO:0007669"/>
    <property type="project" value="TreeGrafter"/>
</dbReference>
<dbReference type="PRINTS" id="PR00039">
    <property type="entry name" value="HTHLYSR"/>
</dbReference>
<keyword evidence="3" id="KW-0238">DNA-binding</keyword>
<dbReference type="PROSITE" id="PS50931">
    <property type="entry name" value="HTH_LYSR"/>
    <property type="match status" value="1"/>
</dbReference>
<comment type="similarity">
    <text evidence="1">Belongs to the LysR transcriptional regulatory family.</text>
</comment>
<name>A0A372M8K3_9ACTN</name>
<sequence length="311" mass="33765">MSAVHRSGEARVERHEIEAFLAVADELHFGRATERLGLSQGRVSQIIKRLERRIGTPLFERSSRRVALTPVGKQLRDDLLPAHRQIRQAFARAVEAARTSTGTVRVGYSGSPVGDLLLRAADTFRTAHPGWQVDVREVPLGNPLTLLRSGQLDLQITELPVNEPDVANGPVVRTTSLALLVPAGHPLAGRPTVTFEDLADVELLAPSGDIPQHFLDRFFPSATPSGRPIRHGPTGTNWQELHLRVAAGEGVTMVATWADPFYLRPGVVVVPFSDTPPLEFGLLWPEGQPPTGPRAAYVDAVVREAGGDTTL</sequence>
<dbReference type="Pfam" id="PF03466">
    <property type="entry name" value="LysR_substrate"/>
    <property type="match status" value="1"/>
</dbReference>
<dbReference type="SUPFAM" id="SSF53850">
    <property type="entry name" value="Periplasmic binding protein-like II"/>
    <property type="match status" value="1"/>
</dbReference>
<proteinExistence type="inferred from homology"/>
<reference evidence="6 7" key="1">
    <citation type="submission" date="2018-08" db="EMBL/GenBank/DDBJ databases">
        <title>Isolation, diversity and antifungal activity of Actinobacteria from wheat.</title>
        <authorList>
            <person name="Han C."/>
        </authorList>
    </citation>
    <scope>NUCLEOTIDE SEQUENCE [LARGE SCALE GENOMIC DNA]</scope>
    <source>
        <strain evidence="6 7">NEAU-YY421</strain>
    </source>
</reference>
<protein>
    <submittedName>
        <fullName evidence="6">LysR family transcriptional regulator</fullName>
    </submittedName>
</protein>
<dbReference type="InterPro" id="IPR036388">
    <property type="entry name" value="WH-like_DNA-bd_sf"/>
</dbReference>
<dbReference type="InterPro" id="IPR005119">
    <property type="entry name" value="LysR_subst-bd"/>
</dbReference>